<protein>
    <submittedName>
        <fullName evidence="1">Uncharacterized protein</fullName>
    </submittedName>
</protein>
<proteinExistence type="predicted"/>
<dbReference type="Proteomes" id="UP001188597">
    <property type="component" value="Unassembled WGS sequence"/>
</dbReference>
<keyword evidence="2" id="KW-1185">Reference proteome</keyword>
<evidence type="ECO:0000313" key="1">
    <source>
        <dbReference type="EMBL" id="KAK3039132.1"/>
    </source>
</evidence>
<accession>A0AA88X3A9</accession>
<gene>
    <name evidence="1" type="ORF">RJ639_028878</name>
</gene>
<sequence>MSRANGTVTAICPTIRWRRSTWITSFRPGLDAVWFDLAFSSLMSSARTTIAMLNSERVDREEQFERAYENGEEQSREGRIFREVGYFFA</sequence>
<dbReference type="AlphaFoldDB" id="A0AA88X3A9"/>
<comment type="caution">
    <text evidence="1">The sequence shown here is derived from an EMBL/GenBank/DDBJ whole genome shotgun (WGS) entry which is preliminary data.</text>
</comment>
<evidence type="ECO:0000313" key="2">
    <source>
        <dbReference type="Proteomes" id="UP001188597"/>
    </source>
</evidence>
<reference evidence="1" key="1">
    <citation type="submission" date="2022-12" db="EMBL/GenBank/DDBJ databases">
        <title>Draft genome assemblies for two species of Escallonia (Escalloniales).</title>
        <authorList>
            <person name="Chanderbali A."/>
            <person name="Dervinis C."/>
            <person name="Anghel I."/>
            <person name="Soltis D."/>
            <person name="Soltis P."/>
            <person name="Zapata F."/>
        </authorList>
    </citation>
    <scope>NUCLEOTIDE SEQUENCE</scope>
    <source>
        <strain evidence="1">UCBG64.0493</strain>
        <tissue evidence="1">Leaf</tissue>
    </source>
</reference>
<name>A0AA88X3A9_9ASTE</name>
<organism evidence="1 2">
    <name type="scientific">Escallonia herrerae</name>
    <dbReference type="NCBI Taxonomy" id="1293975"/>
    <lineage>
        <taxon>Eukaryota</taxon>
        <taxon>Viridiplantae</taxon>
        <taxon>Streptophyta</taxon>
        <taxon>Embryophyta</taxon>
        <taxon>Tracheophyta</taxon>
        <taxon>Spermatophyta</taxon>
        <taxon>Magnoliopsida</taxon>
        <taxon>eudicotyledons</taxon>
        <taxon>Gunneridae</taxon>
        <taxon>Pentapetalae</taxon>
        <taxon>asterids</taxon>
        <taxon>campanulids</taxon>
        <taxon>Escalloniales</taxon>
        <taxon>Escalloniaceae</taxon>
        <taxon>Escallonia</taxon>
    </lineage>
</organism>
<dbReference type="EMBL" id="JAVXUP010000083">
    <property type="protein sequence ID" value="KAK3039132.1"/>
    <property type="molecule type" value="Genomic_DNA"/>
</dbReference>